<dbReference type="Proteomes" id="UP000749559">
    <property type="component" value="Unassembled WGS sequence"/>
</dbReference>
<feature type="region of interest" description="Disordered" evidence="1">
    <location>
        <begin position="55"/>
        <end position="171"/>
    </location>
</feature>
<name>A0A8J1TJW9_OWEFU</name>
<evidence type="ECO:0000313" key="2">
    <source>
        <dbReference type="EMBL" id="CAH1801658.1"/>
    </source>
</evidence>
<dbReference type="OrthoDB" id="6020543at2759"/>
<dbReference type="GO" id="GO:0005576">
    <property type="term" value="C:extracellular region"/>
    <property type="evidence" value="ECO:0007669"/>
    <property type="project" value="InterPro"/>
</dbReference>
<dbReference type="GO" id="GO:0008061">
    <property type="term" value="F:chitin binding"/>
    <property type="evidence" value="ECO:0007669"/>
    <property type="project" value="InterPro"/>
</dbReference>
<protein>
    <submittedName>
        <fullName evidence="2">Uncharacterized protein</fullName>
    </submittedName>
</protein>
<feature type="compositionally biased region" description="Polar residues" evidence="1">
    <location>
        <begin position="128"/>
        <end position="144"/>
    </location>
</feature>
<keyword evidence="3" id="KW-1185">Reference proteome</keyword>
<reference evidence="2" key="1">
    <citation type="submission" date="2022-03" db="EMBL/GenBank/DDBJ databases">
        <authorList>
            <person name="Martin C."/>
        </authorList>
    </citation>
    <scope>NUCLEOTIDE SEQUENCE</scope>
</reference>
<feature type="non-terminal residue" evidence="2">
    <location>
        <position position="171"/>
    </location>
</feature>
<evidence type="ECO:0000256" key="1">
    <source>
        <dbReference type="SAM" id="MobiDB-lite"/>
    </source>
</evidence>
<organism evidence="2 3">
    <name type="scientific">Owenia fusiformis</name>
    <name type="common">Polychaete worm</name>
    <dbReference type="NCBI Taxonomy" id="6347"/>
    <lineage>
        <taxon>Eukaryota</taxon>
        <taxon>Metazoa</taxon>
        <taxon>Spiralia</taxon>
        <taxon>Lophotrochozoa</taxon>
        <taxon>Annelida</taxon>
        <taxon>Polychaeta</taxon>
        <taxon>Sedentaria</taxon>
        <taxon>Canalipalpata</taxon>
        <taxon>Sabellida</taxon>
        <taxon>Oweniida</taxon>
        <taxon>Oweniidae</taxon>
        <taxon>Owenia</taxon>
    </lineage>
</organism>
<feature type="compositionally biased region" description="Low complexity" evidence="1">
    <location>
        <begin position="96"/>
        <end position="121"/>
    </location>
</feature>
<proteinExistence type="predicted"/>
<dbReference type="AlphaFoldDB" id="A0A8J1TJW9"/>
<comment type="caution">
    <text evidence="2">The sequence shown here is derived from an EMBL/GenBank/DDBJ whole genome shotgun (WGS) entry which is preliminary data.</text>
</comment>
<gene>
    <name evidence="2" type="ORF">OFUS_LOCUS25428</name>
</gene>
<feature type="compositionally biased region" description="Low complexity" evidence="1">
    <location>
        <begin position="66"/>
        <end position="77"/>
    </location>
</feature>
<dbReference type="PROSITE" id="PS50940">
    <property type="entry name" value="CHIT_BIND_II"/>
    <property type="match status" value="1"/>
</dbReference>
<accession>A0A8J1TJW9</accession>
<sequence length="171" mass="18241">NGLQPDLDDFCSGAYTCEFDLMVFRGSCPPGSIYDPQRLDCTNNTDDVCPPCYNGSGNPPERCEPTTETPTTEPPITNSTDTETSGTEAPPGTEEPSLAPSTKAPSTPAPSIAPSTKAPSSDIPAGSTVINTESPTQRSRLAQQDNDENDILEDDNGLVQIEHPKFPKRNK</sequence>
<feature type="compositionally biased region" description="Polar residues" evidence="1">
    <location>
        <begin position="78"/>
        <end position="87"/>
    </location>
</feature>
<evidence type="ECO:0000313" key="3">
    <source>
        <dbReference type="Proteomes" id="UP000749559"/>
    </source>
</evidence>
<feature type="compositionally biased region" description="Acidic residues" evidence="1">
    <location>
        <begin position="145"/>
        <end position="156"/>
    </location>
</feature>
<dbReference type="EMBL" id="CAIIXF020000012">
    <property type="protein sequence ID" value="CAH1801658.1"/>
    <property type="molecule type" value="Genomic_DNA"/>
</dbReference>
<dbReference type="InterPro" id="IPR002557">
    <property type="entry name" value="Chitin-bd_dom"/>
</dbReference>